<reference evidence="1 2" key="1">
    <citation type="journal article" date="2018" name="Mol. Plant">
        <title>The genome of Artemisia annua provides insight into the evolution of Asteraceae family and artemisinin biosynthesis.</title>
        <authorList>
            <person name="Shen Q."/>
            <person name="Zhang L."/>
            <person name="Liao Z."/>
            <person name="Wang S."/>
            <person name="Yan T."/>
            <person name="Shi P."/>
            <person name="Liu M."/>
            <person name="Fu X."/>
            <person name="Pan Q."/>
            <person name="Wang Y."/>
            <person name="Lv Z."/>
            <person name="Lu X."/>
            <person name="Zhang F."/>
            <person name="Jiang W."/>
            <person name="Ma Y."/>
            <person name="Chen M."/>
            <person name="Hao X."/>
            <person name="Li L."/>
            <person name="Tang Y."/>
            <person name="Lv G."/>
            <person name="Zhou Y."/>
            <person name="Sun X."/>
            <person name="Brodelius P.E."/>
            <person name="Rose J.K.C."/>
            <person name="Tang K."/>
        </authorList>
    </citation>
    <scope>NUCLEOTIDE SEQUENCE [LARGE SCALE GENOMIC DNA]</scope>
    <source>
        <strain evidence="2">cv. Huhao1</strain>
        <tissue evidence="1">Leaf</tissue>
    </source>
</reference>
<evidence type="ECO:0000313" key="2">
    <source>
        <dbReference type="Proteomes" id="UP000245207"/>
    </source>
</evidence>
<sequence>MAPSSSFDGAASDSSSLFQNPLFLHPSDGPGSLETYDIVQQGESISDYYTRMKCVWEELDSMNVLPRVTNITQEISVFLAAINTQKEEQRFALGVDSTALYGKSDSKDKCTICGFKWHPPEKCWEKVGYPVWHYKYKQGLTKAKQGQGKTGQFKKVAANVASVESGNFVFTSKQFEQLLKSLPQFEKSQDQKCDTDEELEVENYKQQINLPNGQTSIISQIGNAKLNNGLVLKDVLLVPDFKFSLLSVSKLAEDSNCFVTFYSQFCVIQDLVSRKVLGLDSYGSNLVLHPCLTQSNLIMANSSSQASEPNMILSEKSKEANTQLFLDSLDIGCFWNNS</sequence>
<dbReference type="Proteomes" id="UP000245207">
    <property type="component" value="Unassembled WGS sequence"/>
</dbReference>
<dbReference type="OrthoDB" id="1938972at2759"/>
<dbReference type="PANTHER" id="PTHR34222">
    <property type="entry name" value="GAG_PRE-INTEGRS DOMAIN-CONTAINING PROTEIN"/>
    <property type="match status" value="1"/>
</dbReference>
<dbReference type="PANTHER" id="PTHR34222:SF97">
    <property type="entry name" value="CATALYTIC REGION, PUTATIVE-RELATED"/>
    <property type="match status" value="1"/>
</dbReference>
<evidence type="ECO:0008006" key="3">
    <source>
        <dbReference type="Google" id="ProtNLM"/>
    </source>
</evidence>
<proteinExistence type="predicted"/>
<organism evidence="1 2">
    <name type="scientific">Artemisia annua</name>
    <name type="common">Sweet wormwood</name>
    <dbReference type="NCBI Taxonomy" id="35608"/>
    <lineage>
        <taxon>Eukaryota</taxon>
        <taxon>Viridiplantae</taxon>
        <taxon>Streptophyta</taxon>
        <taxon>Embryophyta</taxon>
        <taxon>Tracheophyta</taxon>
        <taxon>Spermatophyta</taxon>
        <taxon>Magnoliopsida</taxon>
        <taxon>eudicotyledons</taxon>
        <taxon>Gunneridae</taxon>
        <taxon>Pentapetalae</taxon>
        <taxon>asterids</taxon>
        <taxon>campanulids</taxon>
        <taxon>Asterales</taxon>
        <taxon>Asteraceae</taxon>
        <taxon>Asteroideae</taxon>
        <taxon>Anthemideae</taxon>
        <taxon>Artemisiinae</taxon>
        <taxon>Artemisia</taxon>
    </lineage>
</organism>
<evidence type="ECO:0000313" key="1">
    <source>
        <dbReference type="EMBL" id="PWA61449.1"/>
    </source>
</evidence>
<dbReference type="EMBL" id="PKPP01005100">
    <property type="protein sequence ID" value="PWA61449.1"/>
    <property type="molecule type" value="Genomic_DNA"/>
</dbReference>
<keyword evidence="2" id="KW-1185">Reference proteome</keyword>
<accession>A0A2U1MJP2</accession>
<dbReference type="AlphaFoldDB" id="A0A2U1MJP2"/>
<name>A0A2U1MJP2_ARTAN</name>
<comment type="caution">
    <text evidence="1">The sequence shown here is derived from an EMBL/GenBank/DDBJ whole genome shotgun (WGS) entry which is preliminary data.</text>
</comment>
<gene>
    <name evidence="1" type="ORF">CTI12_AA372770</name>
</gene>
<protein>
    <recommendedName>
        <fullName evidence="3">Retrotransposon gag domain-containing protein</fullName>
    </recommendedName>
</protein>